<reference evidence="1" key="2">
    <citation type="journal article" date="2022" name="New Phytol.">
        <title>Evolutionary transition to the ectomycorrhizal habit in the genomes of a hyperdiverse lineage of mushroom-forming fungi.</title>
        <authorList>
            <person name="Looney B."/>
            <person name="Miyauchi S."/>
            <person name="Morin E."/>
            <person name="Drula E."/>
            <person name="Courty P.E."/>
            <person name="Kohler A."/>
            <person name="Kuo A."/>
            <person name="LaButti K."/>
            <person name="Pangilinan J."/>
            <person name="Lipzen A."/>
            <person name="Riley R."/>
            <person name="Andreopoulos W."/>
            <person name="He G."/>
            <person name="Johnson J."/>
            <person name="Nolan M."/>
            <person name="Tritt A."/>
            <person name="Barry K.W."/>
            <person name="Grigoriev I.V."/>
            <person name="Nagy L.G."/>
            <person name="Hibbett D."/>
            <person name="Henrissat B."/>
            <person name="Matheny P.B."/>
            <person name="Labbe J."/>
            <person name="Martin F.M."/>
        </authorList>
    </citation>
    <scope>NUCLEOTIDE SEQUENCE</scope>
    <source>
        <strain evidence="1">FP105234-sp</strain>
    </source>
</reference>
<accession>A0ACB8RV49</accession>
<protein>
    <submittedName>
        <fullName evidence="1">Phosphatases II</fullName>
    </submittedName>
</protein>
<dbReference type="Proteomes" id="UP000814033">
    <property type="component" value="Unassembled WGS sequence"/>
</dbReference>
<sequence>MRRDSHPVLSSLDVPTRPSLDRNETVKPLRAQTPALSLSIPERDDEVASLFDSTPYQPLTPTQAQISLLQRIPVSPASAALKSQCTLHTLRGPFSPQLSEIDDGLFISDLYTSQQRRTLKTYGITHVVGAMEDPTNCRYGLVHANFVRIRDSGHANLYDELEDMAKWIDSAIQTGGRVLVHSCYGVSRSAALVAAYLIMAKKMTADQALAFVRAGRPVAQPNEGFVYQLRVFQREQECRRRRAPYISF</sequence>
<organism evidence="1 2">
    <name type="scientific">Auriscalpium vulgare</name>
    <dbReference type="NCBI Taxonomy" id="40419"/>
    <lineage>
        <taxon>Eukaryota</taxon>
        <taxon>Fungi</taxon>
        <taxon>Dikarya</taxon>
        <taxon>Basidiomycota</taxon>
        <taxon>Agaricomycotina</taxon>
        <taxon>Agaricomycetes</taxon>
        <taxon>Russulales</taxon>
        <taxon>Auriscalpiaceae</taxon>
        <taxon>Auriscalpium</taxon>
    </lineage>
</organism>
<proteinExistence type="predicted"/>
<evidence type="ECO:0000313" key="1">
    <source>
        <dbReference type="EMBL" id="KAI0047505.1"/>
    </source>
</evidence>
<comment type="caution">
    <text evidence="1">The sequence shown here is derived from an EMBL/GenBank/DDBJ whole genome shotgun (WGS) entry which is preliminary data.</text>
</comment>
<gene>
    <name evidence="1" type="ORF">FA95DRAFT_1559051</name>
</gene>
<reference evidence="1" key="1">
    <citation type="submission" date="2021-02" db="EMBL/GenBank/DDBJ databases">
        <authorList>
            <consortium name="DOE Joint Genome Institute"/>
            <person name="Ahrendt S."/>
            <person name="Looney B.P."/>
            <person name="Miyauchi S."/>
            <person name="Morin E."/>
            <person name="Drula E."/>
            <person name="Courty P.E."/>
            <person name="Chicoki N."/>
            <person name="Fauchery L."/>
            <person name="Kohler A."/>
            <person name="Kuo A."/>
            <person name="Labutti K."/>
            <person name="Pangilinan J."/>
            <person name="Lipzen A."/>
            <person name="Riley R."/>
            <person name="Andreopoulos W."/>
            <person name="He G."/>
            <person name="Johnson J."/>
            <person name="Barry K.W."/>
            <person name="Grigoriev I.V."/>
            <person name="Nagy L."/>
            <person name="Hibbett D."/>
            <person name="Henrissat B."/>
            <person name="Matheny P.B."/>
            <person name="Labbe J."/>
            <person name="Martin F."/>
        </authorList>
    </citation>
    <scope>NUCLEOTIDE SEQUENCE</scope>
    <source>
        <strain evidence="1">FP105234-sp</strain>
    </source>
</reference>
<dbReference type="EMBL" id="MU275903">
    <property type="protein sequence ID" value="KAI0047505.1"/>
    <property type="molecule type" value="Genomic_DNA"/>
</dbReference>
<name>A0ACB8RV49_9AGAM</name>
<keyword evidence="2" id="KW-1185">Reference proteome</keyword>
<evidence type="ECO:0000313" key="2">
    <source>
        <dbReference type="Proteomes" id="UP000814033"/>
    </source>
</evidence>